<dbReference type="PANTHER" id="PTHR46577:SF1">
    <property type="entry name" value="HTH-TYPE TRANSCRIPTIONAL REGULATORY PROTEIN GABR"/>
    <property type="match status" value="1"/>
</dbReference>
<dbReference type="SUPFAM" id="SSF46785">
    <property type="entry name" value="Winged helix' DNA-binding domain"/>
    <property type="match status" value="1"/>
</dbReference>
<keyword evidence="3" id="KW-0805">Transcription regulation</keyword>
<dbReference type="InterPro" id="IPR051446">
    <property type="entry name" value="HTH_trans_reg/aminotransferase"/>
</dbReference>
<dbReference type="eggNOG" id="COG1167">
    <property type="taxonomic scope" value="Bacteria"/>
</dbReference>
<sequence>MNEHYLKVDFEPDRTLQDQIRERLVATILSGHLPVDEPMPSSRRLAEQLGVSRNTIVLIYESMVDAGYLVAMKRRGYFIAPAFHQPEDLCTEVVQDDEGGAPLWQQRFRRQPSEQPSIIKPNNWRSFEYPFIYGQVQHEFFPIEQWRECARKSLSGSGARDWIHDSVDSDDAALVEQVRTRLLPKRGIYVEPNEILITIGTQNSLYLLANLLCDARTRVALENPGFRDAFNIFKMFDADIHLQPVDAEGILVDERLQGADYIYVTPSHQVPTGAELSVQRRRELMTLASEHDAVLIEDDYDADINMQTNPIPALKAYDQDKRVIYMGSLSKSISPGLRIGFMVADETLIAEARALRRLMYRHPAANNQRQAALFLAQGHYDAYLRKIRELYSSKLQRMQGAIERYLPDMMTVPVSSGASSIWLRAPDYVDTEELSWMAAREGILIEPGAVHCLEQHPPHNFFRLGFSAIATHKIEPGIELLSHILEQYAARH</sequence>
<dbReference type="SMART" id="SM00345">
    <property type="entry name" value="HTH_GNTR"/>
    <property type="match status" value="1"/>
</dbReference>
<dbReference type="CDD" id="cd07377">
    <property type="entry name" value="WHTH_GntR"/>
    <property type="match status" value="1"/>
</dbReference>
<keyword evidence="5" id="KW-0804">Transcription</keyword>
<evidence type="ECO:0000256" key="4">
    <source>
        <dbReference type="ARBA" id="ARBA00023125"/>
    </source>
</evidence>
<dbReference type="GO" id="GO:0030170">
    <property type="term" value="F:pyridoxal phosphate binding"/>
    <property type="evidence" value="ECO:0007669"/>
    <property type="project" value="InterPro"/>
</dbReference>
<dbReference type="Proteomes" id="UP000186895">
    <property type="component" value="Unassembled WGS sequence"/>
</dbReference>
<name>A0A1N6NSM3_9GAMM</name>
<evidence type="ECO:0000313" key="7">
    <source>
        <dbReference type="EMBL" id="SIP94976.1"/>
    </source>
</evidence>
<evidence type="ECO:0000313" key="8">
    <source>
        <dbReference type="Proteomes" id="UP000186895"/>
    </source>
</evidence>
<dbReference type="PANTHER" id="PTHR46577">
    <property type="entry name" value="HTH-TYPE TRANSCRIPTIONAL REGULATORY PROTEIN GABR"/>
    <property type="match status" value="1"/>
</dbReference>
<dbReference type="GO" id="GO:0003700">
    <property type="term" value="F:DNA-binding transcription factor activity"/>
    <property type="evidence" value="ECO:0007669"/>
    <property type="project" value="InterPro"/>
</dbReference>
<dbReference type="Pfam" id="PF00392">
    <property type="entry name" value="GntR"/>
    <property type="match status" value="1"/>
</dbReference>
<dbReference type="GO" id="GO:0003677">
    <property type="term" value="F:DNA binding"/>
    <property type="evidence" value="ECO:0007669"/>
    <property type="project" value="UniProtKB-KW"/>
</dbReference>
<keyword evidence="4" id="KW-0238">DNA-binding</keyword>
<dbReference type="InterPro" id="IPR015421">
    <property type="entry name" value="PyrdxlP-dep_Trfase_major"/>
</dbReference>
<evidence type="ECO:0000256" key="1">
    <source>
        <dbReference type="ARBA" id="ARBA00005384"/>
    </source>
</evidence>
<feature type="domain" description="HTH gntR-type" evidence="6">
    <location>
        <begin position="14"/>
        <end position="82"/>
    </location>
</feature>
<dbReference type="Gene3D" id="3.40.640.10">
    <property type="entry name" value="Type I PLP-dependent aspartate aminotransferase-like (Major domain)"/>
    <property type="match status" value="1"/>
</dbReference>
<evidence type="ECO:0000259" key="6">
    <source>
        <dbReference type="PROSITE" id="PS50949"/>
    </source>
</evidence>
<dbReference type="InterPro" id="IPR036390">
    <property type="entry name" value="WH_DNA-bd_sf"/>
</dbReference>
<dbReference type="InterPro" id="IPR036388">
    <property type="entry name" value="WH-like_DNA-bd_sf"/>
</dbReference>
<organism evidence="7 8">
    <name type="scientific">Marinobacterium stanieri</name>
    <dbReference type="NCBI Taxonomy" id="49186"/>
    <lineage>
        <taxon>Bacteria</taxon>
        <taxon>Pseudomonadati</taxon>
        <taxon>Pseudomonadota</taxon>
        <taxon>Gammaproteobacteria</taxon>
        <taxon>Oceanospirillales</taxon>
        <taxon>Oceanospirillaceae</taxon>
        <taxon>Marinobacterium</taxon>
    </lineage>
</organism>
<dbReference type="InterPro" id="IPR004839">
    <property type="entry name" value="Aminotransferase_I/II_large"/>
</dbReference>
<accession>A0A1N6NSM3</accession>
<evidence type="ECO:0000256" key="5">
    <source>
        <dbReference type="ARBA" id="ARBA00023163"/>
    </source>
</evidence>
<dbReference type="InterPro" id="IPR015424">
    <property type="entry name" value="PyrdxlP-dep_Trfase"/>
</dbReference>
<dbReference type="InterPro" id="IPR000524">
    <property type="entry name" value="Tscrpt_reg_HTH_GntR"/>
</dbReference>
<protein>
    <submittedName>
        <fullName evidence="7">Transcriptional regulator, GntR family</fullName>
    </submittedName>
</protein>
<reference evidence="7 8" key="1">
    <citation type="submission" date="2017-01" db="EMBL/GenBank/DDBJ databases">
        <authorList>
            <person name="Mah S.A."/>
            <person name="Swanson W.J."/>
            <person name="Moy G.W."/>
            <person name="Vacquier V.D."/>
        </authorList>
    </citation>
    <scope>NUCLEOTIDE SEQUENCE [LARGE SCALE GENOMIC DNA]</scope>
    <source>
        <strain evidence="7 8">DSM 7027</strain>
    </source>
</reference>
<dbReference type="Pfam" id="PF00155">
    <property type="entry name" value="Aminotran_1_2"/>
    <property type="match status" value="1"/>
</dbReference>
<dbReference type="Gene3D" id="1.10.10.10">
    <property type="entry name" value="Winged helix-like DNA-binding domain superfamily/Winged helix DNA-binding domain"/>
    <property type="match status" value="1"/>
</dbReference>
<dbReference type="AlphaFoldDB" id="A0A1N6NSM3"/>
<evidence type="ECO:0000256" key="2">
    <source>
        <dbReference type="ARBA" id="ARBA00022898"/>
    </source>
</evidence>
<evidence type="ECO:0000256" key="3">
    <source>
        <dbReference type="ARBA" id="ARBA00023015"/>
    </source>
</evidence>
<keyword evidence="8" id="KW-1185">Reference proteome</keyword>
<dbReference type="RefSeq" id="WP_010324114.1">
    <property type="nucleotide sequence ID" value="NZ_FTMN01000001.1"/>
</dbReference>
<keyword evidence="2" id="KW-0663">Pyridoxal phosphate</keyword>
<comment type="similarity">
    <text evidence="1">In the C-terminal section; belongs to the class-I pyridoxal-phosphate-dependent aminotransferase family.</text>
</comment>
<dbReference type="SUPFAM" id="SSF53383">
    <property type="entry name" value="PLP-dependent transferases"/>
    <property type="match status" value="1"/>
</dbReference>
<dbReference type="EMBL" id="FTMN01000001">
    <property type="protein sequence ID" value="SIP94976.1"/>
    <property type="molecule type" value="Genomic_DNA"/>
</dbReference>
<dbReference type="PROSITE" id="PS50949">
    <property type="entry name" value="HTH_GNTR"/>
    <property type="match status" value="1"/>
</dbReference>
<gene>
    <name evidence="7" type="ORF">SAMN05421647_101526</name>
</gene>
<dbReference type="STRING" id="49186.SAMN05421647_101526"/>
<proteinExistence type="inferred from homology"/>
<dbReference type="CDD" id="cd00609">
    <property type="entry name" value="AAT_like"/>
    <property type="match status" value="1"/>
</dbReference>